<gene>
    <name evidence="1" type="ORF">AA15669_1633</name>
</gene>
<comment type="caution">
    <text evidence="1">The sequence shown here is derived from an EMBL/GenBank/DDBJ whole genome shotgun (WGS) entry which is preliminary data.</text>
</comment>
<keyword evidence="2" id="KW-1185">Reference proteome</keyword>
<dbReference type="EMBL" id="BAQD01000061">
    <property type="protein sequence ID" value="GBQ08043.1"/>
    <property type="molecule type" value="Genomic_DNA"/>
</dbReference>
<dbReference type="Proteomes" id="UP001062901">
    <property type="component" value="Unassembled WGS sequence"/>
</dbReference>
<organism evidence="1 2">
    <name type="scientific">Saccharibacter floricola DSM 15669</name>
    <dbReference type="NCBI Taxonomy" id="1123227"/>
    <lineage>
        <taxon>Bacteria</taxon>
        <taxon>Pseudomonadati</taxon>
        <taxon>Pseudomonadota</taxon>
        <taxon>Alphaproteobacteria</taxon>
        <taxon>Acetobacterales</taxon>
        <taxon>Acetobacteraceae</taxon>
        <taxon>Saccharibacter</taxon>
    </lineage>
</organism>
<name>A0ABQ0P0N8_9PROT</name>
<accession>A0ABQ0P0N8</accession>
<evidence type="ECO:0000313" key="2">
    <source>
        <dbReference type="Proteomes" id="UP001062901"/>
    </source>
</evidence>
<evidence type="ECO:0000313" key="1">
    <source>
        <dbReference type="EMBL" id="GBQ08043.1"/>
    </source>
</evidence>
<reference evidence="1" key="1">
    <citation type="submission" date="2013-04" db="EMBL/GenBank/DDBJ databases">
        <title>The genome sequencing project of 58 acetic acid bacteria.</title>
        <authorList>
            <person name="Okamoto-Kainuma A."/>
            <person name="Ishikawa M."/>
            <person name="Umino S."/>
            <person name="Koizumi Y."/>
            <person name="Shiwa Y."/>
            <person name="Yoshikawa H."/>
            <person name="Matsutani M."/>
            <person name="Matsushita K."/>
        </authorList>
    </citation>
    <scope>NUCLEOTIDE SEQUENCE</scope>
    <source>
        <strain evidence="1">DSM 15669</strain>
    </source>
</reference>
<proteinExistence type="predicted"/>
<sequence>MEAGNAASIIFVRFVKLSGLIAKRKASLNGGIGTTFSPALECVTCPPMRRRLPMARAMLIRMA</sequence>
<protein>
    <submittedName>
        <fullName evidence="1">Uncharacterized protein</fullName>
    </submittedName>
</protein>